<evidence type="ECO:0000259" key="2">
    <source>
        <dbReference type="Pfam" id="PF00925"/>
    </source>
</evidence>
<evidence type="ECO:0000313" key="5">
    <source>
        <dbReference type="Proteomes" id="UP001430848"/>
    </source>
</evidence>
<name>A0ABR1NW32_DIAER</name>
<dbReference type="NCBIfam" id="NF005536">
    <property type="entry name" value="PRK07198.1"/>
    <property type="match status" value="1"/>
</dbReference>
<dbReference type="SUPFAM" id="SSF142695">
    <property type="entry name" value="RibA-like"/>
    <property type="match status" value="1"/>
</dbReference>
<accession>A0ABR1NW32</accession>
<protein>
    <submittedName>
        <fullName evidence="4">GTP cyclohydrolase</fullName>
    </submittedName>
</protein>
<organism evidence="4 5">
    <name type="scientific">Diaporthe eres</name>
    <name type="common">Phomopsis oblonga</name>
    <dbReference type="NCBI Taxonomy" id="83184"/>
    <lineage>
        <taxon>Eukaryota</taxon>
        <taxon>Fungi</taxon>
        <taxon>Dikarya</taxon>
        <taxon>Ascomycota</taxon>
        <taxon>Pezizomycotina</taxon>
        <taxon>Sordariomycetes</taxon>
        <taxon>Sordariomycetidae</taxon>
        <taxon>Diaporthales</taxon>
        <taxon>Diaporthaceae</taxon>
        <taxon>Diaporthe</taxon>
        <taxon>Diaporthe eres species complex</taxon>
    </lineage>
</organism>
<dbReference type="Pfam" id="PF00925">
    <property type="entry name" value="GTP_cyclohydro2"/>
    <property type="match status" value="1"/>
</dbReference>
<feature type="domain" description="GTP cyclohydrolase II" evidence="2">
    <location>
        <begin position="338"/>
        <end position="455"/>
    </location>
</feature>
<dbReference type="InterPro" id="IPR036144">
    <property type="entry name" value="RibA-like_sf"/>
</dbReference>
<dbReference type="Gene3D" id="3.40.50.10990">
    <property type="entry name" value="GTP cyclohydrolase II"/>
    <property type="match status" value="1"/>
</dbReference>
<comment type="caution">
    <text evidence="4">The sequence shown here is derived from an EMBL/GenBank/DDBJ whole genome shotgun (WGS) entry which is preliminary data.</text>
</comment>
<dbReference type="PANTHER" id="PTHR47259:SF2">
    <property type="entry name" value="URACIL-REGULATED PROTEIN 1"/>
    <property type="match status" value="1"/>
</dbReference>
<feature type="region of interest" description="Disordered" evidence="1">
    <location>
        <begin position="79"/>
        <end position="106"/>
    </location>
</feature>
<evidence type="ECO:0000313" key="4">
    <source>
        <dbReference type="EMBL" id="KAK7717106.1"/>
    </source>
</evidence>
<feature type="domain" description="GTP cyclohydrolase N-terminal" evidence="3">
    <location>
        <begin position="110"/>
        <end position="298"/>
    </location>
</feature>
<dbReference type="PANTHER" id="PTHR47259">
    <property type="match status" value="1"/>
</dbReference>
<dbReference type="InterPro" id="IPR032677">
    <property type="entry name" value="GTP_cyclohydro_II"/>
</dbReference>
<gene>
    <name evidence="4" type="primary">URC1</name>
    <name evidence="4" type="ORF">SLS63_010825</name>
</gene>
<keyword evidence="5" id="KW-1185">Reference proteome</keyword>
<dbReference type="Pfam" id="PF12471">
    <property type="entry name" value="GTP_CH_N"/>
    <property type="match status" value="1"/>
</dbReference>
<reference evidence="4 5" key="1">
    <citation type="submission" date="2024-02" db="EMBL/GenBank/DDBJ databases">
        <title>De novo assembly and annotation of 12 fungi associated with fruit tree decline syndrome in Ontario, Canada.</title>
        <authorList>
            <person name="Sulman M."/>
            <person name="Ellouze W."/>
            <person name="Ilyukhin E."/>
        </authorList>
    </citation>
    <scope>NUCLEOTIDE SEQUENCE [LARGE SCALE GENOMIC DNA]</scope>
    <source>
        <strain evidence="4 5">M169</strain>
    </source>
</reference>
<dbReference type="InterPro" id="IPR022163">
    <property type="entry name" value="GTP_CH_N"/>
</dbReference>
<sequence>MASNGVASGPSLEDVISQLRTIQQKQDELLSVVDSMSRGTAQSSAAPGLRPSPASLFQQQNEQEIEEAAALSAAALAAKSTATPPLRPTDTSDSPIGSSSPTQASSFSSRIILTTYPKQTGIKPIPLNWGAPEPAERGPIVVSRYSSTIRRRNAHGGSYSIYYALALASKELKADHRPDFTNTEPAADIGPFPQWGDKKKIVAMDPWGHVAPWLFKDLVEGEDVDIRPTIAITKAHMKLPELEDSVRKGRLVPDGKICKNDSGELAVTKFAVEPAWYLPGVAERFGIDEGTLRRSLFEYTGGSYPELITRGDIKVFLPPIGGLTVYCFGDPANMSDPNKKLALRIHDECNGSDVFGSDICTCRPYLIFGIEEAVKEAQNGGSGVVIYFRKEGRALGEVTKLQYLVYNARKRGEDRASDYFKRTENVAGVKDMRFQALMPDILHWLGITKIDRMLSMSKIPIHERVELPESWIPADSRVEIDAKITAGYFTTGHRMTADELKAVQGRLWEE</sequence>
<dbReference type="EMBL" id="JAKNSF020000094">
    <property type="protein sequence ID" value="KAK7717106.1"/>
    <property type="molecule type" value="Genomic_DNA"/>
</dbReference>
<feature type="region of interest" description="Disordered" evidence="1">
    <location>
        <begin position="33"/>
        <end position="53"/>
    </location>
</feature>
<evidence type="ECO:0000256" key="1">
    <source>
        <dbReference type="SAM" id="MobiDB-lite"/>
    </source>
</evidence>
<evidence type="ECO:0000259" key="3">
    <source>
        <dbReference type="Pfam" id="PF12471"/>
    </source>
</evidence>
<proteinExistence type="predicted"/>
<dbReference type="Proteomes" id="UP001430848">
    <property type="component" value="Unassembled WGS sequence"/>
</dbReference>